<dbReference type="EMBL" id="CM039429">
    <property type="protein sequence ID" value="KAI4349348.1"/>
    <property type="molecule type" value="Genomic_DNA"/>
</dbReference>
<organism evidence="1 2">
    <name type="scientific">Bauhinia variegata</name>
    <name type="common">Purple orchid tree</name>
    <name type="synonym">Phanera variegata</name>
    <dbReference type="NCBI Taxonomy" id="167791"/>
    <lineage>
        <taxon>Eukaryota</taxon>
        <taxon>Viridiplantae</taxon>
        <taxon>Streptophyta</taxon>
        <taxon>Embryophyta</taxon>
        <taxon>Tracheophyta</taxon>
        <taxon>Spermatophyta</taxon>
        <taxon>Magnoliopsida</taxon>
        <taxon>eudicotyledons</taxon>
        <taxon>Gunneridae</taxon>
        <taxon>Pentapetalae</taxon>
        <taxon>rosids</taxon>
        <taxon>fabids</taxon>
        <taxon>Fabales</taxon>
        <taxon>Fabaceae</taxon>
        <taxon>Cercidoideae</taxon>
        <taxon>Cercideae</taxon>
        <taxon>Bauhiniinae</taxon>
        <taxon>Bauhinia</taxon>
    </lineage>
</organism>
<dbReference type="Proteomes" id="UP000828941">
    <property type="component" value="Chromosome 4"/>
</dbReference>
<accession>A0ACB9PLB9</accession>
<evidence type="ECO:0000313" key="2">
    <source>
        <dbReference type="Proteomes" id="UP000828941"/>
    </source>
</evidence>
<name>A0ACB9PLB9_BAUVA</name>
<protein>
    <submittedName>
        <fullName evidence="1">Uncharacterized protein</fullName>
    </submittedName>
</protein>
<evidence type="ECO:0000313" key="1">
    <source>
        <dbReference type="EMBL" id="KAI4349348.1"/>
    </source>
</evidence>
<reference evidence="1 2" key="1">
    <citation type="journal article" date="2022" name="DNA Res.">
        <title>Chromosomal-level genome assembly of the orchid tree Bauhinia variegata (Leguminosae; Cercidoideae) supports the allotetraploid origin hypothesis of Bauhinia.</title>
        <authorList>
            <person name="Zhong Y."/>
            <person name="Chen Y."/>
            <person name="Zheng D."/>
            <person name="Pang J."/>
            <person name="Liu Y."/>
            <person name="Luo S."/>
            <person name="Meng S."/>
            <person name="Qian L."/>
            <person name="Wei D."/>
            <person name="Dai S."/>
            <person name="Zhou R."/>
        </authorList>
    </citation>
    <scope>NUCLEOTIDE SEQUENCE [LARGE SCALE GENOMIC DNA]</scope>
    <source>
        <strain evidence="1">BV-YZ2020</strain>
    </source>
</reference>
<proteinExistence type="predicted"/>
<keyword evidence="2" id="KW-1185">Reference proteome</keyword>
<sequence length="821" mass="91439">MAPNPRVTRAYRAMKVLGIEEAKVKPVLKRLLKLYDKNWELIEEENYRVLIDTIFEEEDENQGQREERKKVDEEDMAEDEEAHMRDEPVRPLKRLRRGRENRASQPMTSCGLSPPGASPIKQLKVEEGALSESSSRQQSQNKAVLSPSDVGHGRIEVRHLPPRDGIIDKGKQPLSPQVPVRGREIISERVSPSILIKKPTVESGFMPMPKKKVPHTLALIIPKDEPVDELPIDEVPIAVIRPDSVCGRDYPVENGPAGKRLGHEGLPSKYRDNEVRGKDIVASSHEEEVNSEVATITQECCSSVEIASSSLGEVKISLSCGSALGRPGFQLPSRDQLLKTMEDKCLQSYKITDPKFSVVNLLRAMCEYISELGTYSNDESQEASGKITPRLDMLKESSAHDALGVKGNEEDMSLPSSSSNGTVNATAEVASRIPVSPPCRSVLDYAGLACKKVRTTDFTGSDNKSDLDDPKSPKSSNLVVATQHQLTLRDLTSIHDCKDLTNGEENVGITWANENNNEFLPSFHYIPRNLVFHEADVKFSLSRIGVKDCCSSCLGNCLLSSTPCACANKTGGGFAYTAEGMLKEEFLEECIAISRNCQVHNFYCKDCPLERSKNDGFVEQCKGHMKRKFIKECWVKCGCGKQCGNRVVQRGITSKLQVFFTAEGKGWGLCTLEDLPKGAFVCEFVGEILTIKELHKRNVQCAKNGKCVYPVLLDACWDSGDVKDKEALCLDASSYGNVARFINHRCSDANLIEIPVEVDAPDHHYYHLAFFASRKISAQEELTWDYGIDLDDRDHLVKSFLCRCGSKFCRNMKRTNRKEIL</sequence>
<comment type="caution">
    <text evidence="1">The sequence shown here is derived from an EMBL/GenBank/DDBJ whole genome shotgun (WGS) entry which is preliminary data.</text>
</comment>
<gene>
    <name evidence="1" type="ORF">L6164_009945</name>
</gene>